<feature type="compositionally biased region" description="Basic and acidic residues" evidence="1">
    <location>
        <begin position="233"/>
        <end position="245"/>
    </location>
</feature>
<protein>
    <submittedName>
        <fullName evidence="2">Uncharacterized protein</fullName>
    </submittedName>
</protein>
<feature type="compositionally biased region" description="Basic and acidic residues" evidence="1">
    <location>
        <begin position="252"/>
        <end position="264"/>
    </location>
</feature>
<comment type="caution">
    <text evidence="2">The sequence shown here is derived from an EMBL/GenBank/DDBJ whole genome shotgun (WGS) entry which is preliminary data.</text>
</comment>
<feature type="non-terminal residue" evidence="2">
    <location>
        <position position="264"/>
    </location>
</feature>
<feature type="region of interest" description="Disordered" evidence="1">
    <location>
        <begin position="72"/>
        <end position="124"/>
    </location>
</feature>
<feature type="compositionally biased region" description="Acidic residues" evidence="1">
    <location>
        <begin position="107"/>
        <end position="122"/>
    </location>
</feature>
<evidence type="ECO:0000313" key="2">
    <source>
        <dbReference type="EMBL" id="KAF9581326.1"/>
    </source>
</evidence>
<dbReference type="AlphaFoldDB" id="A0A9P6FU92"/>
<evidence type="ECO:0000256" key="1">
    <source>
        <dbReference type="SAM" id="MobiDB-lite"/>
    </source>
</evidence>
<feature type="compositionally biased region" description="Basic and acidic residues" evidence="1">
    <location>
        <begin position="199"/>
        <end position="208"/>
    </location>
</feature>
<feature type="region of interest" description="Disordered" evidence="1">
    <location>
        <begin position="145"/>
        <end position="264"/>
    </location>
</feature>
<name>A0A9P6FU92_9FUNG</name>
<feature type="compositionally biased region" description="Polar residues" evidence="1">
    <location>
        <begin position="89"/>
        <end position="106"/>
    </location>
</feature>
<gene>
    <name evidence="2" type="ORF">BGW38_001704</name>
</gene>
<proteinExistence type="predicted"/>
<dbReference type="Proteomes" id="UP000780801">
    <property type="component" value="Unassembled WGS sequence"/>
</dbReference>
<organism evidence="2 3">
    <name type="scientific">Lunasporangiospora selenospora</name>
    <dbReference type="NCBI Taxonomy" id="979761"/>
    <lineage>
        <taxon>Eukaryota</taxon>
        <taxon>Fungi</taxon>
        <taxon>Fungi incertae sedis</taxon>
        <taxon>Mucoromycota</taxon>
        <taxon>Mortierellomycotina</taxon>
        <taxon>Mortierellomycetes</taxon>
        <taxon>Mortierellales</taxon>
        <taxon>Mortierellaceae</taxon>
        <taxon>Lunasporangiospora</taxon>
    </lineage>
</organism>
<feature type="compositionally biased region" description="Basic and acidic residues" evidence="1">
    <location>
        <begin position="163"/>
        <end position="174"/>
    </location>
</feature>
<feature type="compositionally biased region" description="Acidic residues" evidence="1">
    <location>
        <begin position="178"/>
        <end position="187"/>
    </location>
</feature>
<dbReference type="EMBL" id="JAABOA010001555">
    <property type="protein sequence ID" value="KAF9581326.1"/>
    <property type="molecule type" value="Genomic_DNA"/>
</dbReference>
<keyword evidence="3" id="KW-1185">Reference proteome</keyword>
<sequence length="264" mass="28640">MDRFLYPTHPDLSPFPYPNAYITEAKIRCIEECLGAEEECLLNSVKMDPCFDAYDQCRTQCGGRGPAINIPNNKADPKLNFDPNIKISPENTLPINQNANPGQNNDEYLDGDNDETDSEDAQDPGLTQEEIDELEIHQRQLRINSVPSEGPTPGNAGLNNPHVQEDPKDADNAKQGDNNDDDDDDDGVQGATRGGNKPNEPKDADNAKQGDNNGDDDDDDGVQGATRGGNKSNDPKDADNAKQGDGDDDDDDKGKSKDADNANQ</sequence>
<accession>A0A9P6FU92</accession>
<evidence type="ECO:0000313" key="3">
    <source>
        <dbReference type="Proteomes" id="UP000780801"/>
    </source>
</evidence>
<reference evidence="2" key="1">
    <citation type="journal article" date="2020" name="Fungal Divers.">
        <title>Resolving the Mortierellaceae phylogeny through synthesis of multi-gene phylogenetics and phylogenomics.</title>
        <authorList>
            <person name="Vandepol N."/>
            <person name="Liber J."/>
            <person name="Desiro A."/>
            <person name="Na H."/>
            <person name="Kennedy M."/>
            <person name="Barry K."/>
            <person name="Grigoriev I.V."/>
            <person name="Miller A.N."/>
            <person name="O'Donnell K."/>
            <person name="Stajich J.E."/>
            <person name="Bonito G."/>
        </authorList>
    </citation>
    <scope>NUCLEOTIDE SEQUENCE</scope>
    <source>
        <strain evidence="2">KOD1015</strain>
    </source>
</reference>